<keyword evidence="2 8" id="KW-0436">Ligase</keyword>
<dbReference type="InterPro" id="IPR000873">
    <property type="entry name" value="AMP-dep_synth/lig_dom"/>
</dbReference>
<keyword evidence="9" id="KW-1185">Reference proteome</keyword>
<dbReference type="Pfam" id="PF00501">
    <property type="entry name" value="AMP-binding"/>
    <property type="match status" value="1"/>
</dbReference>
<dbReference type="GeneID" id="25565103"/>
<dbReference type="STRING" id="461836.A0A0L0DCE7"/>
<dbReference type="InterPro" id="IPR042099">
    <property type="entry name" value="ANL_N_sf"/>
</dbReference>
<dbReference type="eggNOG" id="KOG1176">
    <property type="taxonomic scope" value="Eukaryota"/>
</dbReference>
<feature type="domain" description="AMP-dependent synthetase/ligase" evidence="6">
    <location>
        <begin position="1114"/>
        <end position="1508"/>
    </location>
</feature>
<sequence length="1675" mass="177149">MAIPVAKLGGELVLDAERCVRLVSKAKAPCAFNVELRLGWCIVPLDHPLAPAEAERWPAWCAAVDNGSASVAVADGEGSGPVRLVIALRLAAAGCCSSRLPPEQQQVGSAGAIHPIVPLPAASSSLSRSASSAENPNEMQVVVPPSPSLYPSPSPPPSRSSRSSSPSPPSPSPILPLSVNEGEVGDAGAAPLVDLAPWPSVPSGMAEVHWLHPMLFLTFVTRSPAVLYVLGVADGSTRQLDLPDMPLKVVAAAHAPVMVVHLASDVVLVVAVVHGTPRRVLADVPMRAADSSCVLASDGRLAAVWYTPSTAASHLAVYAVENGECLARLDAEGWSRELPWCVSPLLVANVGDVHLADDVAWLVLHRADGSLVAVDIVTRRVIELVSNSVACVDLAAFANGGVHVVWAETSGRLAVARVASDVMAASVCSTVLDNFDASVPGASLSLHRLCDDGSSYYVLAANAAMAVVCVYEAAPEPTLRILQLCSPAASLGPWTWTMTWLSETRMIRVSAVGRVSGRIWEVASALALARPRVLGWRTPVGSSLLAVAAVKNRISVAVQEPEPRAQSNTLGGGLLVFEPVIVDALHLSGQSRAIASTALVAPVNRSGRVALAPINAKWHPLAAERAKLWLGVFDDVVALFAHPPLPGARVVVEERIGTWRHGLLQAFELDVLPDESVAACTMGVIWTAPGCGLNVAPVPEGRLLLRPRVIDPSTIVTLDLAHAAVVLYTVEAGTLSRRAVISLDVTMADGIICGRMRDDELLVTVCHRSGPLVFSLDVAHARQMRLQFLRLLSGMAIGSIFVPYEPTSGVPVGLGPALAAANELLPAIPSVRRVSAVYNVLAVESTGEWACVWTRDAVAVYALGSSSGLVFPCGMWTGQVLAGGVDEAVEAPRFSVSIAVGKAATGFVLQQLGVATTILVWTGDQLSVGHELAGSRVRVYAAGHDDGRLWMTALDLRSDSNPAVIESRPLVGSRNVKVVCSLETGRVLAGEAVCARADGCGCVVATGADDAETGSLVLSWIDPVWMGIGRAIGSSRLTPGMCESVDYVRVVSLAAGAGSKPPVALIEADPCVVVPMGGTASALAGLGPADLALLTPSGDTVPMLISSLLDHVTEVHPNVKVVTKTVEGPTVEHTWAEIGHRSKALANVLRHELGLGGSDVAGTLAWNTHRHLELYMAVSGSGLINHTLNPRLHPDQVAYIMNHAEDKALFVDSTFLPLVAAVADRLPSSLKAVVALTDVDHMPAPDSDVVRALGDVPLLCYEDMVGAASTEFEWPVFDERRAAALCYTSGTTGNPKGVLYSHRSTMLHAYGACAADSLALSSRDTAMLIVPLFHVNAWGIPYAAQMCGSSLVLPGPNLDGQSVFELMRDYKVNVSFGVPSVWTMFFQYLAEHPEIAPAEALELKRVIIGGSAAPRAMIEAFRDQLDTFVVHAWGMTETSPLGVISNPLPKHDDLSPDEMLDQVQSKQGRRMFGIDVKVTDENDEQVPHDGKTPGMIKVRGPWVASAYYKRDGEDADTFAADGWMTTGDVATMNEDGYVNITDRMKDMINGASLVKSGGEWISSIELENAAMGHPDVSEVAVIGVKHSKWEERPLMVAIRSPAAVKAGKSDEEIKANIAKHMTTKVAKWQIPDDVVFVDALPYTATGKVLKRQLRDDLGDYILPTDPEHPDYNSSN</sequence>
<protein>
    <submittedName>
        <fullName evidence="8">AMP-dependent synthetase and ligase</fullName>
    </submittedName>
</protein>
<comment type="similarity">
    <text evidence="1">Belongs to the ATP-dependent AMP-binding enzyme family.</text>
</comment>
<evidence type="ECO:0000259" key="7">
    <source>
        <dbReference type="Pfam" id="PF13193"/>
    </source>
</evidence>
<evidence type="ECO:0000256" key="5">
    <source>
        <dbReference type="SAM" id="MobiDB-lite"/>
    </source>
</evidence>
<dbReference type="Proteomes" id="UP000054408">
    <property type="component" value="Unassembled WGS sequence"/>
</dbReference>
<dbReference type="NCBIfam" id="NF004837">
    <property type="entry name" value="PRK06187.1"/>
    <property type="match status" value="1"/>
</dbReference>
<evidence type="ECO:0000313" key="8">
    <source>
        <dbReference type="EMBL" id="KNC50014.1"/>
    </source>
</evidence>
<proteinExistence type="inferred from homology"/>
<dbReference type="GO" id="GO:0016874">
    <property type="term" value="F:ligase activity"/>
    <property type="evidence" value="ECO:0007669"/>
    <property type="project" value="UniProtKB-KW"/>
</dbReference>
<feature type="region of interest" description="Disordered" evidence="5">
    <location>
        <begin position="125"/>
        <end position="180"/>
    </location>
</feature>
<dbReference type="Pfam" id="PF13193">
    <property type="entry name" value="AMP-binding_C"/>
    <property type="match status" value="1"/>
</dbReference>
<name>A0A0L0DCE7_THETB</name>
<dbReference type="InterPro" id="IPR020845">
    <property type="entry name" value="AMP-binding_CS"/>
</dbReference>
<dbReference type="GO" id="GO:0006631">
    <property type="term" value="P:fatty acid metabolic process"/>
    <property type="evidence" value="ECO:0007669"/>
    <property type="project" value="UniProtKB-KW"/>
</dbReference>
<organism evidence="8 9">
    <name type="scientific">Thecamonas trahens ATCC 50062</name>
    <dbReference type="NCBI Taxonomy" id="461836"/>
    <lineage>
        <taxon>Eukaryota</taxon>
        <taxon>Apusozoa</taxon>
        <taxon>Apusomonadida</taxon>
        <taxon>Apusomonadidae</taxon>
        <taxon>Thecamonas</taxon>
    </lineage>
</organism>
<dbReference type="EMBL" id="GL349459">
    <property type="protein sequence ID" value="KNC50014.1"/>
    <property type="molecule type" value="Genomic_DNA"/>
</dbReference>
<dbReference type="Gene3D" id="3.40.50.12780">
    <property type="entry name" value="N-terminal domain of ligase-like"/>
    <property type="match status" value="1"/>
</dbReference>
<gene>
    <name evidence="8" type="ORF">AMSG_05771</name>
</gene>
<dbReference type="PROSITE" id="PS00455">
    <property type="entry name" value="AMP_BINDING"/>
    <property type="match status" value="1"/>
</dbReference>
<evidence type="ECO:0000256" key="1">
    <source>
        <dbReference type="ARBA" id="ARBA00006432"/>
    </source>
</evidence>
<keyword evidence="3" id="KW-0276">Fatty acid metabolism</keyword>
<feature type="compositionally biased region" description="Pro residues" evidence="5">
    <location>
        <begin position="144"/>
        <end position="158"/>
    </location>
</feature>
<dbReference type="SUPFAM" id="SSF50969">
    <property type="entry name" value="YVTN repeat-like/Quinoprotein amine dehydrogenase"/>
    <property type="match status" value="1"/>
</dbReference>
<feature type="domain" description="AMP-binding enzyme C-terminal" evidence="7">
    <location>
        <begin position="1565"/>
        <end position="1647"/>
    </location>
</feature>
<evidence type="ECO:0000256" key="2">
    <source>
        <dbReference type="ARBA" id="ARBA00022598"/>
    </source>
</evidence>
<dbReference type="CDD" id="cd12119">
    <property type="entry name" value="ttLC_FACS_AlkK_like"/>
    <property type="match status" value="1"/>
</dbReference>
<keyword evidence="4" id="KW-0443">Lipid metabolism</keyword>
<accession>A0A0L0DCE7</accession>
<reference evidence="8 9" key="1">
    <citation type="submission" date="2010-05" db="EMBL/GenBank/DDBJ databases">
        <title>The Genome Sequence of Thecamonas trahens ATCC 50062.</title>
        <authorList>
            <consortium name="The Broad Institute Genome Sequencing Platform"/>
            <person name="Russ C."/>
            <person name="Cuomo C."/>
            <person name="Shea T."/>
            <person name="Young S.K."/>
            <person name="Zeng Q."/>
            <person name="Koehrsen M."/>
            <person name="Haas B."/>
            <person name="Borodovsky M."/>
            <person name="Guigo R."/>
            <person name="Alvarado L."/>
            <person name="Berlin A."/>
            <person name="Bochicchio J."/>
            <person name="Borenstein D."/>
            <person name="Chapman S."/>
            <person name="Chen Z."/>
            <person name="Freedman E."/>
            <person name="Gellesch M."/>
            <person name="Goldberg J."/>
            <person name="Griggs A."/>
            <person name="Gujja S."/>
            <person name="Heilman E."/>
            <person name="Heiman D."/>
            <person name="Hepburn T."/>
            <person name="Howarth C."/>
            <person name="Jen D."/>
            <person name="Larson L."/>
            <person name="Mehta T."/>
            <person name="Park D."/>
            <person name="Pearson M."/>
            <person name="Roberts A."/>
            <person name="Saif S."/>
            <person name="Shenoy N."/>
            <person name="Sisk P."/>
            <person name="Stolte C."/>
            <person name="Sykes S."/>
            <person name="Thomson T."/>
            <person name="Walk T."/>
            <person name="White J."/>
            <person name="Yandava C."/>
            <person name="Burger G."/>
            <person name="Gray M.W."/>
            <person name="Holland P.W.H."/>
            <person name="King N."/>
            <person name="Lang F.B.F."/>
            <person name="Roger A.J."/>
            <person name="Ruiz-Trillo I."/>
            <person name="Lander E."/>
            <person name="Nusbaum C."/>
        </authorList>
    </citation>
    <scope>NUCLEOTIDE SEQUENCE [LARGE SCALE GENOMIC DNA]</scope>
    <source>
        <strain evidence="8 9">ATCC 50062</strain>
    </source>
</reference>
<dbReference type="OrthoDB" id="2962993at2759"/>
<evidence type="ECO:0000313" key="9">
    <source>
        <dbReference type="Proteomes" id="UP000054408"/>
    </source>
</evidence>
<dbReference type="RefSeq" id="XP_013757181.1">
    <property type="nucleotide sequence ID" value="XM_013901727.1"/>
</dbReference>
<dbReference type="PANTHER" id="PTHR43859">
    <property type="entry name" value="ACYL-ACTIVATING ENZYME"/>
    <property type="match status" value="1"/>
</dbReference>
<dbReference type="InterPro" id="IPR025110">
    <property type="entry name" value="AMP-bd_C"/>
</dbReference>
<dbReference type="Gene3D" id="3.30.300.30">
    <property type="match status" value="1"/>
</dbReference>
<dbReference type="SUPFAM" id="SSF56801">
    <property type="entry name" value="Acetyl-CoA synthetase-like"/>
    <property type="match status" value="1"/>
</dbReference>
<evidence type="ECO:0000256" key="4">
    <source>
        <dbReference type="ARBA" id="ARBA00023098"/>
    </source>
</evidence>
<dbReference type="PANTHER" id="PTHR43859:SF4">
    <property type="entry name" value="BUTANOATE--COA LIGASE AAE1-RELATED"/>
    <property type="match status" value="1"/>
</dbReference>
<dbReference type="InterPro" id="IPR045851">
    <property type="entry name" value="AMP-bd_C_sf"/>
</dbReference>
<evidence type="ECO:0000256" key="3">
    <source>
        <dbReference type="ARBA" id="ARBA00022832"/>
    </source>
</evidence>
<evidence type="ECO:0000259" key="6">
    <source>
        <dbReference type="Pfam" id="PF00501"/>
    </source>
</evidence>
<dbReference type="InterPro" id="IPR011044">
    <property type="entry name" value="Quino_amine_DH_bsu"/>
</dbReference>